<dbReference type="EC" id="4.2.1.1" evidence="2"/>
<evidence type="ECO:0000256" key="6">
    <source>
        <dbReference type="ARBA" id="ARBA00048348"/>
    </source>
</evidence>
<keyword evidence="9" id="KW-1185">Reference proteome</keyword>
<dbReference type="PROSITE" id="PS51144">
    <property type="entry name" value="ALPHA_CA_2"/>
    <property type="match status" value="1"/>
</dbReference>
<dbReference type="OrthoDB" id="5327615at2"/>
<dbReference type="GeneID" id="98341845"/>
<dbReference type="Proteomes" id="UP000245754">
    <property type="component" value="Unassembled WGS sequence"/>
</dbReference>
<dbReference type="InterPro" id="IPR041891">
    <property type="entry name" value="Alpha_CA_prokaryot-like"/>
</dbReference>
<dbReference type="SUPFAM" id="SSF51069">
    <property type="entry name" value="Carbonic anhydrase"/>
    <property type="match status" value="1"/>
</dbReference>
<dbReference type="GO" id="GO:0004089">
    <property type="term" value="F:carbonate dehydratase activity"/>
    <property type="evidence" value="ECO:0007669"/>
    <property type="project" value="UniProtKB-EC"/>
</dbReference>
<comment type="similarity">
    <text evidence="1">Belongs to the alpha-carbonic anhydrase family.</text>
</comment>
<dbReference type="AlphaFoldDB" id="A0A316EYD1"/>
<dbReference type="PANTHER" id="PTHR18952">
    <property type="entry name" value="CARBONIC ANHYDRASE"/>
    <property type="match status" value="1"/>
</dbReference>
<comment type="catalytic activity">
    <reaction evidence="6">
        <text>hydrogencarbonate + H(+) = CO2 + H2O</text>
        <dbReference type="Rhea" id="RHEA:10748"/>
        <dbReference type="ChEBI" id="CHEBI:15377"/>
        <dbReference type="ChEBI" id="CHEBI:15378"/>
        <dbReference type="ChEBI" id="CHEBI:16526"/>
        <dbReference type="ChEBI" id="CHEBI:17544"/>
        <dbReference type="EC" id="4.2.1.1"/>
    </reaction>
</comment>
<dbReference type="SMART" id="SM01057">
    <property type="entry name" value="Carb_anhydrase"/>
    <property type="match status" value="1"/>
</dbReference>
<evidence type="ECO:0000256" key="3">
    <source>
        <dbReference type="ARBA" id="ARBA00022723"/>
    </source>
</evidence>
<evidence type="ECO:0000256" key="4">
    <source>
        <dbReference type="ARBA" id="ARBA00022833"/>
    </source>
</evidence>
<dbReference type="PANTHER" id="PTHR18952:SF265">
    <property type="entry name" value="CARBONIC ANHYDRASE"/>
    <property type="match status" value="1"/>
</dbReference>
<dbReference type="Pfam" id="PF00194">
    <property type="entry name" value="Carb_anhydrase"/>
    <property type="match status" value="1"/>
</dbReference>
<evidence type="ECO:0000256" key="2">
    <source>
        <dbReference type="ARBA" id="ARBA00012925"/>
    </source>
</evidence>
<dbReference type="RefSeq" id="WP_109580201.1">
    <property type="nucleotide sequence ID" value="NZ_CAJPUX010000003.1"/>
</dbReference>
<name>A0A316EYD1_9BURK</name>
<dbReference type="InterPro" id="IPR023561">
    <property type="entry name" value="Carbonic_anhydrase_a-class"/>
</dbReference>
<accession>A0A316EYD1</accession>
<feature type="domain" description="Alpha-carbonic anhydrase" evidence="7">
    <location>
        <begin position="30"/>
        <end position="250"/>
    </location>
</feature>
<evidence type="ECO:0000313" key="8">
    <source>
        <dbReference type="EMBL" id="PWK36359.1"/>
    </source>
</evidence>
<gene>
    <name evidence="8" type="ORF">C7419_101213</name>
</gene>
<reference evidence="8 9" key="1">
    <citation type="submission" date="2018-05" db="EMBL/GenBank/DDBJ databases">
        <title>Genomic Encyclopedia of Type Strains, Phase IV (KMG-V): Genome sequencing to study the core and pangenomes of soil and plant-associated prokaryotes.</title>
        <authorList>
            <person name="Whitman W."/>
        </authorList>
    </citation>
    <scope>NUCLEOTIDE SEQUENCE [LARGE SCALE GENOMIC DNA]</scope>
    <source>
        <strain evidence="8 9">SLV-132</strain>
    </source>
</reference>
<dbReference type="GO" id="GO:0008270">
    <property type="term" value="F:zinc ion binding"/>
    <property type="evidence" value="ECO:0007669"/>
    <property type="project" value="InterPro"/>
</dbReference>
<protein>
    <recommendedName>
        <fullName evidence="2">carbonic anhydrase</fullName>
        <ecNumber evidence="2">4.2.1.1</ecNumber>
    </recommendedName>
</protein>
<dbReference type="CDD" id="cd03124">
    <property type="entry name" value="alpha_CA_prokaryotic_like"/>
    <property type="match status" value="1"/>
</dbReference>
<dbReference type="Gene3D" id="3.10.200.10">
    <property type="entry name" value="Alpha carbonic anhydrase"/>
    <property type="match status" value="1"/>
</dbReference>
<keyword evidence="5" id="KW-0456">Lyase</keyword>
<dbReference type="EMBL" id="QGGT01000001">
    <property type="protein sequence ID" value="PWK36359.1"/>
    <property type="molecule type" value="Genomic_DNA"/>
</dbReference>
<dbReference type="InterPro" id="IPR001148">
    <property type="entry name" value="CA_dom"/>
</dbReference>
<keyword evidence="3" id="KW-0479">Metal-binding</keyword>
<proteinExistence type="inferred from homology"/>
<comment type="caution">
    <text evidence="8">The sequence shown here is derived from an EMBL/GenBank/DDBJ whole genome shotgun (WGS) entry which is preliminary data.</text>
</comment>
<evidence type="ECO:0000256" key="5">
    <source>
        <dbReference type="ARBA" id="ARBA00023239"/>
    </source>
</evidence>
<evidence type="ECO:0000259" key="7">
    <source>
        <dbReference type="PROSITE" id="PS51144"/>
    </source>
</evidence>
<keyword evidence="4" id="KW-0862">Zinc</keyword>
<organism evidence="8 9">
    <name type="scientific">Cupriavidus plantarum</name>
    <dbReference type="NCBI Taxonomy" id="942865"/>
    <lineage>
        <taxon>Bacteria</taxon>
        <taxon>Pseudomonadati</taxon>
        <taxon>Pseudomonadota</taxon>
        <taxon>Betaproteobacteria</taxon>
        <taxon>Burkholderiales</taxon>
        <taxon>Burkholderiaceae</taxon>
        <taxon>Cupriavidus</taxon>
    </lineage>
</organism>
<evidence type="ECO:0000256" key="1">
    <source>
        <dbReference type="ARBA" id="ARBA00010718"/>
    </source>
</evidence>
<evidence type="ECO:0000313" key="9">
    <source>
        <dbReference type="Proteomes" id="UP000245754"/>
    </source>
</evidence>
<dbReference type="InterPro" id="IPR036398">
    <property type="entry name" value="CA_dom_sf"/>
</dbReference>
<sequence>MIKRTLLAVALVGSAAWLGTTQGRESAGSAHWSYSGKTGPEHWAELDPAYAACQRGHAQSPIDIRDTSPGKHMPLAFAYRAGATSAVNNGHTVEFDVEDGGSVRVDAVTYQLSNVHFHTPSEERFDGKVYPMAAHLVHRDNAGNLAVVAVMFEEGQENAALADVFAAMPKRAGRTAKLPHPLDASAFLPTDRAFYAFVGSLTTPPCSEGVQWRVLKEPVQISAAQLAAFRQLYPMNARPVQQRNDRAVED</sequence>